<evidence type="ECO:0000313" key="14">
    <source>
        <dbReference type="EMBL" id="NDL40778.1"/>
    </source>
</evidence>
<dbReference type="GO" id="GO:0005525">
    <property type="term" value="F:GTP binding"/>
    <property type="evidence" value="ECO:0007669"/>
    <property type="project" value="UniProtKB-UniRule"/>
</dbReference>
<dbReference type="InterPro" id="IPR036225">
    <property type="entry name" value="SRP/SRP_N"/>
</dbReference>
<comment type="catalytic activity">
    <reaction evidence="8 10">
        <text>GTP + H2O = GDP + phosphate + H(+)</text>
        <dbReference type="Rhea" id="RHEA:19669"/>
        <dbReference type="ChEBI" id="CHEBI:15377"/>
        <dbReference type="ChEBI" id="CHEBI:15378"/>
        <dbReference type="ChEBI" id="CHEBI:37565"/>
        <dbReference type="ChEBI" id="CHEBI:43474"/>
        <dbReference type="ChEBI" id="CHEBI:58189"/>
        <dbReference type="EC" id="3.6.5.4"/>
    </reaction>
</comment>
<dbReference type="OMA" id="AMPYEGK"/>
<feature type="region of interest" description="Disordered" evidence="12">
    <location>
        <begin position="1"/>
        <end position="31"/>
    </location>
</feature>
<dbReference type="EC" id="3.6.5.4" evidence="10"/>
<dbReference type="InterPro" id="IPR042101">
    <property type="entry name" value="SRP54_N_sf"/>
</dbReference>
<dbReference type="InterPro" id="IPR003593">
    <property type="entry name" value="AAA+_ATPase"/>
</dbReference>
<name>A0A6L9JNB7_PHOLM</name>
<dbReference type="InterPro" id="IPR027417">
    <property type="entry name" value="P-loop_NTPase"/>
</dbReference>
<organism evidence="14 15">
    <name type="scientific">Photorhabdus laumondii subsp. laumondii</name>
    <name type="common">Photorhabdus luminescens subsp. laumondii</name>
    <dbReference type="NCBI Taxonomy" id="141679"/>
    <lineage>
        <taxon>Bacteria</taxon>
        <taxon>Pseudomonadati</taxon>
        <taxon>Pseudomonadota</taxon>
        <taxon>Gammaproteobacteria</taxon>
        <taxon>Enterobacterales</taxon>
        <taxon>Morganellaceae</taxon>
        <taxon>Photorhabdus</taxon>
    </lineage>
</organism>
<evidence type="ECO:0000256" key="12">
    <source>
        <dbReference type="SAM" id="MobiDB-lite"/>
    </source>
</evidence>
<keyword evidence="5 10" id="KW-0342">GTP-binding</keyword>
<comment type="similarity">
    <text evidence="10">Belongs to the GTP-binding SRP family. FtsY subfamily.</text>
</comment>
<keyword evidence="7 10" id="KW-0675">Receptor</keyword>
<evidence type="ECO:0000256" key="9">
    <source>
        <dbReference type="ARBA" id="ARBA00053570"/>
    </source>
</evidence>
<evidence type="ECO:0000259" key="13">
    <source>
        <dbReference type="PROSITE" id="PS00300"/>
    </source>
</evidence>
<dbReference type="GO" id="GO:0006614">
    <property type="term" value="P:SRP-dependent cotranslational protein targeting to membrane"/>
    <property type="evidence" value="ECO:0007669"/>
    <property type="project" value="InterPro"/>
</dbReference>
<keyword evidence="11" id="KW-0175">Coiled coil</keyword>
<keyword evidence="4 10" id="KW-0378">Hydrolase</keyword>
<feature type="compositionally biased region" description="Basic and acidic residues" evidence="12">
    <location>
        <begin position="16"/>
        <end position="26"/>
    </location>
</feature>
<feature type="domain" description="SRP54-type proteins GTP-binding" evidence="13">
    <location>
        <begin position="394"/>
        <end position="407"/>
    </location>
</feature>
<dbReference type="GeneID" id="48850322"/>
<dbReference type="RefSeq" id="WP_011148225.1">
    <property type="nucleotide sequence ID" value="NZ_CAWPGE010000046.1"/>
</dbReference>
<evidence type="ECO:0000256" key="4">
    <source>
        <dbReference type="ARBA" id="ARBA00022801"/>
    </source>
</evidence>
<dbReference type="SUPFAM" id="SSF47364">
    <property type="entry name" value="Domain of the SRP/SRP receptor G-proteins"/>
    <property type="match status" value="1"/>
</dbReference>
<evidence type="ECO:0000256" key="3">
    <source>
        <dbReference type="ARBA" id="ARBA00022741"/>
    </source>
</evidence>
<feature type="binding site" evidence="10">
    <location>
        <begin position="227"/>
        <end position="234"/>
    </location>
    <ligand>
        <name>GTP</name>
        <dbReference type="ChEBI" id="CHEBI:37565"/>
    </ligand>
</feature>
<evidence type="ECO:0000256" key="6">
    <source>
        <dbReference type="ARBA" id="ARBA00023136"/>
    </source>
</evidence>
<keyword evidence="1 10" id="KW-1003">Cell membrane</keyword>
<accession>A0A6L9JNB7</accession>
<dbReference type="SMART" id="SM00962">
    <property type="entry name" value="SRP54"/>
    <property type="match status" value="1"/>
</dbReference>
<protein>
    <recommendedName>
        <fullName evidence="10">Signal recognition particle receptor FtsY</fullName>
        <shortName evidence="10">SRP receptor</shortName>
        <ecNumber evidence="10">3.6.5.4</ecNumber>
    </recommendedName>
</protein>
<dbReference type="CDD" id="cd17874">
    <property type="entry name" value="FtsY"/>
    <property type="match status" value="1"/>
</dbReference>
<dbReference type="Gene3D" id="1.20.120.140">
    <property type="entry name" value="Signal recognition particle SRP54, nucleotide-binding domain"/>
    <property type="match status" value="1"/>
</dbReference>
<evidence type="ECO:0000256" key="8">
    <source>
        <dbReference type="ARBA" id="ARBA00048027"/>
    </source>
</evidence>
<reference evidence="14 15" key="1">
    <citation type="submission" date="2019-12" db="EMBL/GenBank/DDBJ databases">
        <title>Engineering Photorhabdus to improve their lethality against agricultural pests.</title>
        <authorList>
            <person name="Machado R.A.R."/>
        </authorList>
    </citation>
    <scope>NUCLEOTIDE SEQUENCE [LARGE SCALE GENOMIC DNA]</scope>
    <source>
        <strain evidence="14 15">EN01</strain>
    </source>
</reference>
<dbReference type="InterPro" id="IPR004390">
    <property type="entry name" value="SR_rcpt_FtsY"/>
</dbReference>
<evidence type="ECO:0000256" key="11">
    <source>
        <dbReference type="SAM" id="Coils"/>
    </source>
</evidence>
<dbReference type="Pfam" id="PF02881">
    <property type="entry name" value="SRP54_N"/>
    <property type="match status" value="1"/>
</dbReference>
<dbReference type="GO" id="GO:0005047">
    <property type="term" value="F:signal recognition particle binding"/>
    <property type="evidence" value="ECO:0007669"/>
    <property type="project" value="TreeGrafter"/>
</dbReference>
<comment type="subunit">
    <text evidence="10">Part of the signal recognition particle protein translocation system, which is composed of SRP and FtsY. SRP is a ribonucleoprotein composed of Ffh and a 4.5S RNA molecule.</text>
</comment>
<dbReference type="EMBL" id="WSFA01000055">
    <property type="protein sequence ID" value="NDL40778.1"/>
    <property type="molecule type" value="Genomic_DNA"/>
</dbReference>
<dbReference type="PANTHER" id="PTHR43134:SF1">
    <property type="entry name" value="SIGNAL RECOGNITION PARTICLE RECEPTOR SUBUNIT ALPHA"/>
    <property type="match status" value="1"/>
</dbReference>
<evidence type="ECO:0000256" key="2">
    <source>
        <dbReference type="ARBA" id="ARBA00022490"/>
    </source>
</evidence>
<gene>
    <name evidence="10 14" type="primary">ftsY</name>
    <name evidence="14" type="ORF">GPY51_18955</name>
</gene>
<feature type="coiled-coil region" evidence="11">
    <location>
        <begin position="181"/>
        <end position="208"/>
    </location>
</feature>
<dbReference type="GO" id="GO:0005737">
    <property type="term" value="C:cytoplasm"/>
    <property type="evidence" value="ECO:0007669"/>
    <property type="project" value="UniProtKB-SubCell"/>
</dbReference>
<dbReference type="Pfam" id="PF00448">
    <property type="entry name" value="SRP54"/>
    <property type="match status" value="1"/>
</dbReference>
<evidence type="ECO:0000256" key="7">
    <source>
        <dbReference type="ARBA" id="ARBA00023170"/>
    </source>
</evidence>
<dbReference type="HAMAP" id="MF_00920">
    <property type="entry name" value="FtsY"/>
    <property type="match status" value="1"/>
</dbReference>
<feature type="binding site" evidence="10">
    <location>
        <begin position="373"/>
        <end position="376"/>
    </location>
    <ligand>
        <name>GTP</name>
        <dbReference type="ChEBI" id="CHEBI:37565"/>
    </ligand>
</feature>
<dbReference type="KEGG" id="plum:A4R40_20370"/>
<keyword evidence="3 10" id="KW-0547">Nucleotide-binding</keyword>
<evidence type="ECO:0000313" key="15">
    <source>
        <dbReference type="Proteomes" id="UP000479300"/>
    </source>
</evidence>
<evidence type="ECO:0000256" key="5">
    <source>
        <dbReference type="ARBA" id="ARBA00023134"/>
    </source>
</evidence>
<evidence type="ECO:0000256" key="1">
    <source>
        <dbReference type="ARBA" id="ARBA00022475"/>
    </source>
</evidence>
<comment type="function">
    <text evidence="9 10">Involved in targeting and insertion of nascent membrane proteins into the cytoplasmic membrane. Acts as a receptor for the complex formed by the signal recognition particle (SRP) and the ribosome-nascent chain (RNC). Interaction with SRP-RNC leads to the transfer of the RNC complex to the Sec translocase for insertion into the membrane, the hydrolysis of GTP by both Ffh and FtsY, and the dissociation of the SRP-FtsY complex into the individual components.</text>
</comment>
<dbReference type="PANTHER" id="PTHR43134">
    <property type="entry name" value="SIGNAL RECOGNITION PARTICLE RECEPTOR SUBUNIT ALPHA"/>
    <property type="match status" value="1"/>
</dbReference>
<dbReference type="GO" id="GO:0005886">
    <property type="term" value="C:plasma membrane"/>
    <property type="evidence" value="ECO:0007669"/>
    <property type="project" value="UniProtKB-SubCell"/>
</dbReference>
<dbReference type="FunFam" id="3.40.50.300:FF:000053">
    <property type="entry name" value="Signal recognition particle receptor FtsY"/>
    <property type="match status" value="1"/>
</dbReference>
<dbReference type="Gene3D" id="3.40.50.300">
    <property type="entry name" value="P-loop containing nucleotide triphosphate hydrolases"/>
    <property type="match status" value="1"/>
</dbReference>
<dbReference type="NCBIfam" id="TIGR00064">
    <property type="entry name" value="ftsY"/>
    <property type="match status" value="1"/>
</dbReference>
<dbReference type="SMART" id="SM00382">
    <property type="entry name" value="AAA"/>
    <property type="match status" value="1"/>
</dbReference>
<dbReference type="InterPro" id="IPR000897">
    <property type="entry name" value="SRP54_GTPase_dom"/>
</dbReference>
<dbReference type="SUPFAM" id="SSF52540">
    <property type="entry name" value="P-loop containing nucleoside triphosphate hydrolases"/>
    <property type="match status" value="1"/>
</dbReference>
<dbReference type="SMART" id="SM00963">
    <property type="entry name" value="SRP54_N"/>
    <property type="match status" value="1"/>
</dbReference>
<proteinExistence type="inferred from homology"/>
<keyword evidence="6 10" id="KW-0472">Membrane</keyword>
<dbReference type="FunFam" id="1.20.120.140:FF:000002">
    <property type="entry name" value="Signal recognition particle receptor FtsY"/>
    <property type="match status" value="1"/>
</dbReference>
<evidence type="ECO:0000256" key="10">
    <source>
        <dbReference type="HAMAP-Rule" id="MF_00920"/>
    </source>
</evidence>
<keyword evidence="2 10" id="KW-0963">Cytoplasm</keyword>
<dbReference type="PROSITE" id="PS00300">
    <property type="entry name" value="SRP54"/>
    <property type="match status" value="1"/>
</dbReference>
<comment type="subcellular location">
    <subcellularLocation>
        <location evidence="10">Cell membrane</location>
        <topology evidence="10">Peripheral membrane protein</topology>
        <orientation evidence="10">Cytoplasmic side</orientation>
    </subcellularLocation>
    <subcellularLocation>
        <location evidence="10">Cytoplasm</location>
    </subcellularLocation>
</comment>
<feature type="binding site" evidence="10">
    <location>
        <begin position="309"/>
        <end position="313"/>
    </location>
    <ligand>
        <name>GTP</name>
        <dbReference type="ChEBI" id="CHEBI:37565"/>
    </ligand>
</feature>
<dbReference type="InterPro" id="IPR013822">
    <property type="entry name" value="Signal_recog_particl_SRP54_hlx"/>
</dbReference>
<comment type="caution">
    <text evidence="14">The sequence shown here is derived from an EMBL/GenBank/DDBJ whole genome shotgun (WGS) entry which is preliminary data.</text>
</comment>
<dbReference type="Proteomes" id="UP000479300">
    <property type="component" value="Unassembled WGS sequence"/>
</dbReference>
<sequence>MAKEKKRGFFSWFGRGRQEEQQKEEQLAVEQAEQQRVAEEAARLAAEQAEQQRVAEEAARLAAEQAEQQRVAEEAARLAAEQAEQQRVAEEAARLAAEQAEQVQTEQPVISKEQERPTKEGFFSRLKRSLVKTRQNLGSGFLSLFSGKKIDDDLFDELEEQLLIADVGVDTTRKIISSLTEHASRKELKDAEALYAKLKEEMSGILTKVNKPLDIEGKTPYVILMVGVNGVGKTTTIGKLARQFQAQGKSVMLAAGDTFRAAAVEQLQVWGERNHIPVVAQHTGADPASVIFDAIQSAKAKSVDVLIADTAGRLQNKSHLMEELKKIVRVMKKLDENAPHEIMLILDASTGQNAISQAKLFHEAVGLTGISLTKLDGTAKGGVIFAIADQFEIPIRYIGVGEGIEDLRPFKADDFIEALFARED</sequence>
<dbReference type="GO" id="GO:0003924">
    <property type="term" value="F:GTPase activity"/>
    <property type="evidence" value="ECO:0007669"/>
    <property type="project" value="UniProtKB-UniRule"/>
</dbReference>
<dbReference type="AlphaFoldDB" id="A0A6L9JNB7"/>